<feature type="domain" description="DNA/pantothenate metabolism flavoprotein C-terminal" evidence="9">
    <location>
        <begin position="190"/>
        <end position="400"/>
    </location>
</feature>
<feature type="binding site" evidence="6">
    <location>
        <position position="292"/>
    </location>
    <ligand>
        <name>CTP</name>
        <dbReference type="ChEBI" id="CHEBI:37563"/>
    </ligand>
</feature>
<comment type="similarity">
    <text evidence="6 7">In the N-terminal section; belongs to the HFCD (homo-oligomeric flavin containing Cys decarboxylase) superfamily.</text>
</comment>
<comment type="cofactor">
    <cofactor evidence="6">
        <name>Mg(2+)</name>
        <dbReference type="ChEBI" id="CHEBI:18420"/>
    </cofactor>
</comment>
<feature type="binding site" evidence="6">
    <location>
        <position position="329"/>
    </location>
    <ligand>
        <name>CTP</name>
        <dbReference type="ChEBI" id="CHEBI:37563"/>
    </ligand>
</feature>
<evidence type="ECO:0000256" key="6">
    <source>
        <dbReference type="HAMAP-Rule" id="MF_02225"/>
    </source>
</evidence>
<proteinExistence type="inferred from homology"/>
<feature type="domain" description="Flavoprotein" evidence="8">
    <location>
        <begin position="7"/>
        <end position="176"/>
    </location>
</feature>
<dbReference type="InterPro" id="IPR003382">
    <property type="entry name" value="Flavoprotein"/>
</dbReference>
<feature type="binding site" evidence="6">
    <location>
        <position position="343"/>
    </location>
    <ligand>
        <name>CTP</name>
        <dbReference type="ChEBI" id="CHEBI:37563"/>
    </ligand>
</feature>
<comment type="pathway">
    <text evidence="6 7">Cofactor biosynthesis; coenzyme A biosynthesis; CoA from (R)-pantothenate: step 3/5.</text>
</comment>
<accession>A0ABN8DV87</accession>
<reference evidence="10" key="1">
    <citation type="submission" date="2021-11" db="EMBL/GenBank/DDBJ databases">
        <authorList>
            <person name="Rodrigo-Torres L."/>
            <person name="Arahal R. D."/>
            <person name="Lucena T."/>
        </authorList>
    </citation>
    <scope>NUCLEOTIDE SEQUENCE</scope>
    <source>
        <strain evidence="10">CECT 7929</strain>
    </source>
</reference>
<comment type="catalytic activity">
    <reaction evidence="6 7">
        <text>N-[(R)-4-phosphopantothenoyl]-L-cysteine + H(+) = (R)-4'-phosphopantetheine + CO2</text>
        <dbReference type="Rhea" id="RHEA:16793"/>
        <dbReference type="ChEBI" id="CHEBI:15378"/>
        <dbReference type="ChEBI" id="CHEBI:16526"/>
        <dbReference type="ChEBI" id="CHEBI:59458"/>
        <dbReference type="ChEBI" id="CHEBI:61723"/>
        <dbReference type="EC" id="4.1.1.36"/>
    </reaction>
</comment>
<evidence type="ECO:0000256" key="5">
    <source>
        <dbReference type="ARBA" id="ARBA00023268"/>
    </source>
</evidence>
<keyword evidence="4 6" id="KW-0456">Lyase</keyword>
<dbReference type="InterPro" id="IPR035929">
    <property type="entry name" value="CoaB-like_sf"/>
</dbReference>
<protein>
    <recommendedName>
        <fullName evidence="6">Coenzyme A biosynthesis bifunctional protein CoaBC</fullName>
    </recommendedName>
    <alternativeName>
        <fullName evidence="6">DNA/pantothenate metabolism flavoprotein</fullName>
    </alternativeName>
    <alternativeName>
        <fullName evidence="6">Phosphopantothenoylcysteine synthetase/decarboxylase</fullName>
        <shortName evidence="6">PPCS-PPCDC</shortName>
    </alternativeName>
    <domain>
        <recommendedName>
            <fullName evidence="6">Phosphopantothenoylcysteine decarboxylase</fullName>
            <shortName evidence="6">PPC decarboxylase</shortName>
            <shortName evidence="6">PPC-DC</shortName>
            <ecNumber evidence="6">4.1.1.36</ecNumber>
        </recommendedName>
        <alternativeName>
            <fullName evidence="6">CoaC</fullName>
        </alternativeName>
    </domain>
    <domain>
        <recommendedName>
            <fullName evidence="6">Phosphopantothenate--cysteine ligase</fullName>
            <ecNumber evidence="6">6.3.2.5</ecNumber>
        </recommendedName>
        <alternativeName>
            <fullName evidence="6">CoaB</fullName>
        </alternativeName>
        <alternativeName>
            <fullName evidence="6">Phosphopantothenoylcysteine synthetase</fullName>
            <shortName evidence="6">PPC synthetase</shortName>
            <shortName evidence="6">PPC-S</shortName>
        </alternativeName>
    </domain>
</protein>
<keyword evidence="11" id="KW-1185">Reference proteome</keyword>
<dbReference type="EC" id="4.1.1.36" evidence="6"/>
<dbReference type="Pfam" id="PF04127">
    <property type="entry name" value="DFP"/>
    <property type="match status" value="1"/>
</dbReference>
<evidence type="ECO:0000256" key="1">
    <source>
        <dbReference type="ARBA" id="ARBA00022598"/>
    </source>
</evidence>
<dbReference type="InterPro" id="IPR007085">
    <property type="entry name" value="DNA/pantothenate-metab_flavo_C"/>
</dbReference>
<dbReference type="InterPro" id="IPR005252">
    <property type="entry name" value="CoaBC"/>
</dbReference>
<dbReference type="EMBL" id="CAKLDI010000001">
    <property type="protein sequence ID" value="CAH0534692.1"/>
    <property type="molecule type" value="Genomic_DNA"/>
</dbReference>
<comment type="pathway">
    <text evidence="6 7">Cofactor biosynthesis; coenzyme A biosynthesis; CoA from (R)-pantothenate: step 2/5.</text>
</comment>
<dbReference type="SUPFAM" id="SSF102645">
    <property type="entry name" value="CoaB-like"/>
    <property type="match status" value="1"/>
</dbReference>
<dbReference type="NCBIfam" id="TIGR00521">
    <property type="entry name" value="coaBC_dfp"/>
    <property type="match status" value="1"/>
</dbReference>
<organism evidence="10 11">
    <name type="scientific">Vibrio stylophorae</name>
    <dbReference type="NCBI Taxonomy" id="659351"/>
    <lineage>
        <taxon>Bacteria</taxon>
        <taxon>Pseudomonadati</taxon>
        <taxon>Pseudomonadota</taxon>
        <taxon>Gammaproteobacteria</taxon>
        <taxon>Vibrionales</taxon>
        <taxon>Vibrionaceae</taxon>
        <taxon>Vibrio</taxon>
    </lineage>
</organism>
<feature type="binding site" evidence="6">
    <location>
        <position position="347"/>
    </location>
    <ligand>
        <name>CTP</name>
        <dbReference type="ChEBI" id="CHEBI:37563"/>
    </ligand>
</feature>
<dbReference type="Proteomes" id="UP000838672">
    <property type="component" value="Unassembled WGS sequence"/>
</dbReference>
<feature type="region of interest" description="Phosphopantothenoylcysteine decarboxylase" evidence="6">
    <location>
        <begin position="1"/>
        <end position="193"/>
    </location>
</feature>
<comment type="function">
    <text evidence="7">Catalyzes two steps in the biosynthesis of coenzyme A. In the first step cysteine is conjugated to 4'-phosphopantothenate to form 4-phosphopantothenoylcysteine, in the latter compound is decarboxylated to form 4'-phosphopantotheine.</text>
</comment>
<dbReference type="PANTHER" id="PTHR14359:SF6">
    <property type="entry name" value="PHOSPHOPANTOTHENOYLCYSTEINE DECARBOXYLASE"/>
    <property type="match status" value="1"/>
</dbReference>
<evidence type="ECO:0000256" key="2">
    <source>
        <dbReference type="ARBA" id="ARBA00022643"/>
    </source>
</evidence>
<comment type="caution">
    <text evidence="10">The sequence shown here is derived from an EMBL/GenBank/DDBJ whole genome shotgun (WGS) entry which is preliminary data.</text>
</comment>
<gene>
    <name evidence="6 10" type="primary">coaBC</name>
    <name evidence="10" type="ORF">VST7929_02642</name>
</gene>
<evidence type="ECO:0000256" key="3">
    <source>
        <dbReference type="ARBA" id="ARBA00022793"/>
    </source>
</evidence>
<name>A0ABN8DV87_9VIBR</name>
<evidence type="ECO:0000256" key="7">
    <source>
        <dbReference type="RuleBase" id="RU364078"/>
    </source>
</evidence>
<feature type="binding site" evidence="6">
    <location>
        <begin position="276"/>
        <end position="278"/>
    </location>
    <ligand>
        <name>CTP</name>
        <dbReference type="ChEBI" id="CHEBI:37563"/>
    </ligand>
</feature>
<evidence type="ECO:0000259" key="8">
    <source>
        <dbReference type="Pfam" id="PF02441"/>
    </source>
</evidence>
<comment type="catalytic activity">
    <reaction evidence="6 7">
        <text>(R)-4'-phosphopantothenate + L-cysteine + CTP = N-[(R)-4-phosphopantothenoyl]-L-cysteine + CMP + diphosphate + H(+)</text>
        <dbReference type="Rhea" id="RHEA:19397"/>
        <dbReference type="ChEBI" id="CHEBI:10986"/>
        <dbReference type="ChEBI" id="CHEBI:15378"/>
        <dbReference type="ChEBI" id="CHEBI:33019"/>
        <dbReference type="ChEBI" id="CHEBI:35235"/>
        <dbReference type="ChEBI" id="CHEBI:37563"/>
        <dbReference type="ChEBI" id="CHEBI:59458"/>
        <dbReference type="ChEBI" id="CHEBI:60377"/>
        <dbReference type="EC" id="6.3.2.5"/>
    </reaction>
</comment>
<dbReference type="HAMAP" id="MF_02225">
    <property type="entry name" value="CoaBC"/>
    <property type="match status" value="1"/>
</dbReference>
<keyword evidence="6 7" id="KW-0285">Flavoprotein</keyword>
<feature type="region of interest" description="Phosphopantothenate--cysteine ligase" evidence="6">
    <location>
        <begin position="194"/>
        <end position="406"/>
    </location>
</feature>
<dbReference type="EC" id="6.3.2.5" evidence="6"/>
<comment type="cofactor">
    <cofactor evidence="6">
        <name>FMN</name>
        <dbReference type="ChEBI" id="CHEBI:58210"/>
    </cofactor>
    <text evidence="6">Binds 1 FMN per subunit.</text>
</comment>
<keyword evidence="6" id="KW-0460">Magnesium</keyword>
<keyword evidence="1 6" id="KW-0436">Ligase</keyword>
<dbReference type="Gene3D" id="3.40.50.10300">
    <property type="entry name" value="CoaB-like"/>
    <property type="match status" value="1"/>
</dbReference>
<dbReference type="InterPro" id="IPR036551">
    <property type="entry name" value="Flavin_trans-like"/>
</dbReference>
<evidence type="ECO:0000256" key="4">
    <source>
        <dbReference type="ARBA" id="ARBA00023239"/>
    </source>
</evidence>
<dbReference type="PANTHER" id="PTHR14359">
    <property type="entry name" value="HOMO-OLIGOMERIC FLAVIN CONTAINING CYS DECARBOXYLASE FAMILY"/>
    <property type="match status" value="1"/>
</dbReference>
<keyword evidence="6" id="KW-0479">Metal-binding</keyword>
<evidence type="ECO:0000313" key="11">
    <source>
        <dbReference type="Proteomes" id="UP000838672"/>
    </source>
</evidence>
<comment type="function">
    <text evidence="6">Catalyzes two sequential steps in the biosynthesis of coenzyme A. In the first step cysteine is conjugated to 4'-phosphopantothenate to form 4-phosphopantothenoylcysteine. In the second step the latter compound is decarboxylated to form 4'-phosphopantotheine.</text>
</comment>
<dbReference type="Gene3D" id="3.40.50.1950">
    <property type="entry name" value="Flavin prenyltransferase-like"/>
    <property type="match status" value="1"/>
</dbReference>
<evidence type="ECO:0000313" key="10">
    <source>
        <dbReference type="EMBL" id="CAH0534692.1"/>
    </source>
</evidence>
<keyword evidence="3 6" id="KW-0210">Decarboxylase</keyword>
<dbReference type="Pfam" id="PF02441">
    <property type="entry name" value="Flavoprotein"/>
    <property type="match status" value="1"/>
</dbReference>
<dbReference type="RefSeq" id="WP_237467713.1">
    <property type="nucleotide sequence ID" value="NZ_CAKLDI010000001.1"/>
</dbReference>
<feature type="active site" description="Proton donor" evidence="6">
    <location>
        <position position="158"/>
    </location>
</feature>
<keyword evidence="5 6" id="KW-0511">Multifunctional enzyme</keyword>
<sequence length="406" mass="43200">MSLANRKILLGISGGIAAYKCAELTRRLKERGAEVRIVMTAAAKEFITPLTLQAVSGHPVSDSLFDPAAEASMGHIELAKWADLVLVAPATADLIARMSAGMGNDLLSTLCLATSAPIAVAPAMNQQMYQHIATQANIATLAARGAMIWGPDSGEQACGDVGPGRMLDPMGLVHHCEQFFAAILTQKTLSHLKIAITAGPTREALDPVRFISNHSSGKMGFAIAKAAAALGAQVTLISGPVNLATPTGVTRIDVESAEQMAQAALNTASTQHIFIGCAAVADYRAQQIAEQKMKKQSGEETLTLTLVKNPDIIATVAALSQNRPFTVGFAAETEQVAKYAQDKLQRKNLDLICANDVSSKEQGFNSDQNALHLYWQGGDKALPLCHKEQLAQQLITEIVARYHESH</sequence>
<evidence type="ECO:0000259" key="9">
    <source>
        <dbReference type="Pfam" id="PF04127"/>
    </source>
</evidence>
<keyword evidence="2 6" id="KW-0288">FMN</keyword>
<dbReference type="SUPFAM" id="SSF52507">
    <property type="entry name" value="Homo-oligomeric flavin-containing Cys decarboxylases, HFCD"/>
    <property type="match status" value="1"/>
</dbReference>
<comment type="similarity">
    <text evidence="6 7">In the C-terminal section; belongs to the PPC synthetase family.</text>
</comment>
<feature type="binding site" evidence="6">
    <location>
        <begin position="310"/>
        <end position="313"/>
    </location>
    <ligand>
        <name>CTP</name>
        <dbReference type="ChEBI" id="CHEBI:37563"/>
    </ligand>
</feature>
<feature type="binding site" evidence="6">
    <location>
        <position position="282"/>
    </location>
    <ligand>
        <name>CTP</name>
        <dbReference type="ChEBI" id="CHEBI:37563"/>
    </ligand>
</feature>